<protein>
    <recommendedName>
        <fullName evidence="4">Secreted protein</fullName>
    </recommendedName>
</protein>
<evidence type="ECO:0000313" key="2">
    <source>
        <dbReference type="EMBL" id="MPC67261.1"/>
    </source>
</evidence>
<organism evidence="2 3">
    <name type="scientific">Portunus trituberculatus</name>
    <name type="common">Swimming crab</name>
    <name type="synonym">Neptunus trituberculatus</name>
    <dbReference type="NCBI Taxonomy" id="210409"/>
    <lineage>
        <taxon>Eukaryota</taxon>
        <taxon>Metazoa</taxon>
        <taxon>Ecdysozoa</taxon>
        <taxon>Arthropoda</taxon>
        <taxon>Crustacea</taxon>
        <taxon>Multicrustacea</taxon>
        <taxon>Malacostraca</taxon>
        <taxon>Eumalacostraca</taxon>
        <taxon>Eucarida</taxon>
        <taxon>Decapoda</taxon>
        <taxon>Pleocyemata</taxon>
        <taxon>Brachyura</taxon>
        <taxon>Eubrachyura</taxon>
        <taxon>Portunoidea</taxon>
        <taxon>Portunidae</taxon>
        <taxon>Portuninae</taxon>
        <taxon>Portunus</taxon>
    </lineage>
</organism>
<evidence type="ECO:0000313" key="3">
    <source>
        <dbReference type="Proteomes" id="UP000324222"/>
    </source>
</evidence>
<name>A0A5B7H3U9_PORTR</name>
<feature type="chain" id="PRO_5023085416" description="Secreted protein" evidence="1">
    <location>
        <begin position="21"/>
        <end position="75"/>
    </location>
</feature>
<feature type="signal peptide" evidence="1">
    <location>
        <begin position="1"/>
        <end position="20"/>
    </location>
</feature>
<dbReference type="AlphaFoldDB" id="A0A5B7H3U9"/>
<proteinExistence type="predicted"/>
<dbReference type="EMBL" id="VSRR010025986">
    <property type="protein sequence ID" value="MPC67261.1"/>
    <property type="molecule type" value="Genomic_DNA"/>
</dbReference>
<reference evidence="2 3" key="1">
    <citation type="submission" date="2019-05" db="EMBL/GenBank/DDBJ databases">
        <title>Another draft genome of Portunus trituberculatus and its Hox gene families provides insights of decapod evolution.</title>
        <authorList>
            <person name="Jeong J.-H."/>
            <person name="Song I."/>
            <person name="Kim S."/>
            <person name="Choi T."/>
            <person name="Kim D."/>
            <person name="Ryu S."/>
            <person name="Kim W."/>
        </authorList>
    </citation>
    <scope>NUCLEOTIDE SEQUENCE [LARGE SCALE GENOMIC DNA]</scope>
    <source>
        <tissue evidence="2">Muscle</tissue>
    </source>
</reference>
<dbReference type="Proteomes" id="UP000324222">
    <property type="component" value="Unassembled WGS sequence"/>
</dbReference>
<sequence>MVVVVVAVVVVVVMGGLCSCRTHKTLHPVFPHSLPSLFHALHHPQLMGVSWERKKMGGEKIDQRGLQGCSISYTY</sequence>
<keyword evidence="3" id="KW-1185">Reference proteome</keyword>
<evidence type="ECO:0000256" key="1">
    <source>
        <dbReference type="SAM" id="SignalP"/>
    </source>
</evidence>
<keyword evidence="1" id="KW-0732">Signal</keyword>
<gene>
    <name evidence="2" type="ORF">E2C01_061434</name>
</gene>
<evidence type="ECO:0008006" key="4">
    <source>
        <dbReference type="Google" id="ProtNLM"/>
    </source>
</evidence>
<accession>A0A5B7H3U9</accession>
<comment type="caution">
    <text evidence="2">The sequence shown here is derived from an EMBL/GenBank/DDBJ whole genome shotgun (WGS) entry which is preliminary data.</text>
</comment>